<keyword evidence="5" id="KW-0472">Membrane</keyword>
<reference evidence="7 9" key="1">
    <citation type="journal article" date="2008" name="Science">
        <title>The Physcomitrella genome reveals evolutionary insights into the conquest of land by plants.</title>
        <authorList>
            <person name="Rensing S."/>
            <person name="Lang D."/>
            <person name="Zimmer A."/>
            <person name="Terry A."/>
            <person name="Salamov A."/>
            <person name="Shapiro H."/>
            <person name="Nishiyama T."/>
            <person name="Perroud P.-F."/>
            <person name="Lindquist E."/>
            <person name="Kamisugi Y."/>
            <person name="Tanahashi T."/>
            <person name="Sakakibara K."/>
            <person name="Fujita T."/>
            <person name="Oishi K."/>
            <person name="Shin-I T."/>
            <person name="Kuroki Y."/>
            <person name="Toyoda A."/>
            <person name="Suzuki Y."/>
            <person name="Hashimoto A."/>
            <person name="Yamaguchi K."/>
            <person name="Sugano A."/>
            <person name="Kohara Y."/>
            <person name="Fujiyama A."/>
            <person name="Anterola A."/>
            <person name="Aoki S."/>
            <person name="Ashton N."/>
            <person name="Barbazuk W.B."/>
            <person name="Barker E."/>
            <person name="Bennetzen J."/>
            <person name="Bezanilla M."/>
            <person name="Blankenship R."/>
            <person name="Cho S.H."/>
            <person name="Dutcher S."/>
            <person name="Estelle M."/>
            <person name="Fawcett J.A."/>
            <person name="Gundlach H."/>
            <person name="Hanada K."/>
            <person name="Heyl A."/>
            <person name="Hicks K.A."/>
            <person name="Hugh J."/>
            <person name="Lohr M."/>
            <person name="Mayer K."/>
            <person name="Melkozernov A."/>
            <person name="Murata T."/>
            <person name="Nelson D."/>
            <person name="Pils B."/>
            <person name="Prigge M."/>
            <person name="Reiss B."/>
            <person name="Renner T."/>
            <person name="Rombauts S."/>
            <person name="Rushton P."/>
            <person name="Sanderfoot A."/>
            <person name="Schween G."/>
            <person name="Shiu S.-H."/>
            <person name="Stueber K."/>
            <person name="Theodoulou F.L."/>
            <person name="Tu H."/>
            <person name="Van de Peer Y."/>
            <person name="Verrier P.J."/>
            <person name="Waters E."/>
            <person name="Wood A."/>
            <person name="Yang L."/>
            <person name="Cove D."/>
            <person name="Cuming A."/>
            <person name="Hasebe M."/>
            <person name="Lucas S."/>
            <person name="Mishler D.B."/>
            <person name="Reski R."/>
            <person name="Grigoriev I."/>
            <person name="Quatrano R.S."/>
            <person name="Boore J.L."/>
        </authorList>
    </citation>
    <scope>NUCLEOTIDE SEQUENCE [LARGE SCALE GENOMIC DNA]</scope>
    <source>
        <strain evidence="8 9">cv. Gransden 2004</strain>
    </source>
</reference>
<proteinExistence type="predicted"/>
<dbReference type="Proteomes" id="UP000006727">
    <property type="component" value="Chromosome 5"/>
</dbReference>
<evidence type="ECO:0000256" key="2">
    <source>
        <dbReference type="ARBA" id="ARBA00022679"/>
    </source>
</evidence>
<dbReference type="GO" id="GO:0016763">
    <property type="term" value="F:pentosyltransferase activity"/>
    <property type="evidence" value="ECO:0007669"/>
    <property type="project" value="UniProtKB-ARBA"/>
</dbReference>
<sequence length="540" mass="61106">MDRLERPRVSAPLPRISSPRPRASSPLGRSRTLRKVADRSNARPSKKFQLSGRFRRALILGPLLCIAAIYPLMWFLSVPPLSFARTTSSCLDEGTDYQISEHYLCTNACGKVCFPRVHGMCISRTQVTICDDLPYFSKDIIKAGGGLPDTLRLITNVPRDRVRVKRGTCPGWDSRLHEPVDASGGERTQGHWIRGLQMVADVKLMPHGKKVGPNPHHEAEKLIPAVLLSHLYGLRNSTLYWFAHRDPKTISRWSLGLIKVFLETMKVEFMDVPGPDEPQICFEDAILFSGLTNAGYVPGREANAWLREKVLGFCNIPVLDASRPVNNVVIVERIHSSRSIANMDEVKYTLEKELMVVPKVVTSGVGDFCDQVKVIASADFAVTPHGSHNINFLFARRYSTVLEAFPLLYYIDWFGNYVHAANVNHHELYGTWLAKQGSLPFKMRVYANLYGWSGCFYHRACMNYAKSQQVAIHIGQLEKLLKHLTSSCQVVVDETCLFKNGSWKNSVNNVNDFDRLPRLRKFLERVLVRSTQGRVTRKRI</sequence>
<dbReference type="AlphaFoldDB" id="A0A2K1KIL5"/>
<keyword evidence="2" id="KW-0808">Transferase</keyword>
<feature type="domain" description="Glycosyltransferase 61 catalytic" evidence="6">
    <location>
        <begin position="280"/>
        <end position="401"/>
    </location>
</feature>
<feature type="region of interest" description="Disordered" evidence="4">
    <location>
        <begin position="1"/>
        <end position="41"/>
    </location>
</feature>
<evidence type="ECO:0000313" key="9">
    <source>
        <dbReference type="Proteomes" id="UP000006727"/>
    </source>
</evidence>
<dbReference type="EnsemblPlants" id="Pp3c5_5690V3.4">
    <property type="protein sequence ID" value="Pp3c5_5690V3.4"/>
    <property type="gene ID" value="Pp3c5_5690"/>
</dbReference>
<evidence type="ECO:0000256" key="1">
    <source>
        <dbReference type="ARBA" id="ARBA00022676"/>
    </source>
</evidence>
<dbReference type="PaxDb" id="3218-PP1S41_104V6.1"/>
<feature type="compositionally biased region" description="Low complexity" evidence="4">
    <location>
        <begin position="10"/>
        <end position="30"/>
    </location>
</feature>
<dbReference type="Pfam" id="PF04577">
    <property type="entry name" value="Glyco_transf_61"/>
    <property type="match status" value="1"/>
</dbReference>
<reference evidence="8" key="3">
    <citation type="submission" date="2020-12" db="UniProtKB">
        <authorList>
            <consortium name="EnsemblPlants"/>
        </authorList>
    </citation>
    <scope>IDENTIFICATION</scope>
</reference>
<dbReference type="RefSeq" id="XP_024377026.1">
    <property type="nucleotide sequence ID" value="XM_024521258.2"/>
</dbReference>
<dbReference type="OMA" id="PHGSHNI"/>
<evidence type="ECO:0000256" key="5">
    <source>
        <dbReference type="SAM" id="Phobius"/>
    </source>
</evidence>
<keyword evidence="5" id="KW-1133">Transmembrane helix</keyword>
<dbReference type="EnsemblPlants" id="Pp3c5_5690V3.1">
    <property type="protein sequence ID" value="Pp3c5_5690V3.1"/>
    <property type="gene ID" value="Pp3c5_5690"/>
</dbReference>
<keyword evidence="3" id="KW-0325">Glycoprotein</keyword>
<accession>A0A2K1KIL5</accession>
<evidence type="ECO:0000313" key="8">
    <source>
        <dbReference type="EnsemblPlants" id="Pp3c5_5690V3.1"/>
    </source>
</evidence>
<evidence type="ECO:0000256" key="3">
    <source>
        <dbReference type="ARBA" id="ARBA00023180"/>
    </source>
</evidence>
<dbReference type="GO" id="GO:0005794">
    <property type="term" value="C:Golgi apparatus"/>
    <property type="evidence" value="ECO:0007669"/>
    <property type="project" value="UniProtKB-ARBA"/>
</dbReference>
<dbReference type="GeneID" id="112282988"/>
<evidence type="ECO:0000259" key="6">
    <source>
        <dbReference type="Pfam" id="PF04577"/>
    </source>
</evidence>
<keyword evidence="9" id="KW-1185">Reference proteome</keyword>
<dbReference type="PANTHER" id="PTHR20961">
    <property type="entry name" value="GLYCOSYLTRANSFERASE"/>
    <property type="match status" value="1"/>
</dbReference>
<dbReference type="Gramene" id="Pp3c5_5690V3.2">
    <property type="protein sequence ID" value="Pp3c5_5690V3.2"/>
    <property type="gene ID" value="Pp3c5_5690"/>
</dbReference>
<dbReference type="EnsemblPlants" id="Pp3c5_5690V3.2">
    <property type="protein sequence ID" value="Pp3c5_5690V3.2"/>
    <property type="gene ID" value="Pp3c5_5690"/>
</dbReference>
<keyword evidence="1" id="KW-0328">Glycosyltransferase</keyword>
<evidence type="ECO:0000256" key="4">
    <source>
        <dbReference type="SAM" id="MobiDB-lite"/>
    </source>
</evidence>
<protein>
    <recommendedName>
        <fullName evidence="6">Glycosyltransferase 61 catalytic domain-containing protein</fullName>
    </recommendedName>
</protein>
<dbReference type="InterPro" id="IPR049625">
    <property type="entry name" value="Glyco_transf_61_cat"/>
</dbReference>
<feature type="transmembrane region" description="Helical" evidence="5">
    <location>
        <begin position="57"/>
        <end position="76"/>
    </location>
</feature>
<dbReference type="Gramene" id="Pp3c5_5690V3.1">
    <property type="protein sequence ID" value="Pp3c5_5690V3.1"/>
    <property type="gene ID" value="Pp3c5_5690"/>
</dbReference>
<organism evidence="7">
    <name type="scientific">Physcomitrium patens</name>
    <name type="common">Spreading-leaved earth moss</name>
    <name type="synonym">Physcomitrella patens</name>
    <dbReference type="NCBI Taxonomy" id="3218"/>
    <lineage>
        <taxon>Eukaryota</taxon>
        <taxon>Viridiplantae</taxon>
        <taxon>Streptophyta</taxon>
        <taxon>Embryophyta</taxon>
        <taxon>Bryophyta</taxon>
        <taxon>Bryophytina</taxon>
        <taxon>Bryopsida</taxon>
        <taxon>Funariidae</taxon>
        <taxon>Funariales</taxon>
        <taxon>Funariaceae</taxon>
        <taxon>Physcomitrium</taxon>
    </lineage>
</organism>
<gene>
    <name evidence="8" type="primary">LOC112282988</name>
    <name evidence="7" type="ORF">PHYPA_007296</name>
</gene>
<dbReference type="GO" id="GO:0016757">
    <property type="term" value="F:glycosyltransferase activity"/>
    <property type="evidence" value="ECO:0000318"/>
    <property type="project" value="GO_Central"/>
</dbReference>
<reference evidence="7 9" key="2">
    <citation type="journal article" date="2018" name="Plant J.">
        <title>The Physcomitrella patens chromosome-scale assembly reveals moss genome structure and evolution.</title>
        <authorList>
            <person name="Lang D."/>
            <person name="Ullrich K.K."/>
            <person name="Murat F."/>
            <person name="Fuchs J."/>
            <person name="Jenkins J."/>
            <person name="Haas F.B."/>
            <person name="Piednoel M."/>
            <person name="Gundlach H."/>
            <person name="Van Bel M."/>
            <person name="Meyberg R."/>
            <person name="Vives C."/>
            <person name="Morata J."/>
            <person name="Symeonidi A."/>
            <person name="Hiss M."/>
            <person name="Muchero W."/>
            <person name="Kamisugi Y."/>
            <person name="Saleh O."/>
            <person name="Blanc G."/>
            <person name="Decker E.L."/>
            <person name="van Gessel N."/>
            <person name="Grimwood J."/>
            <person name="Hayes R.D."/>
            <person name="Graham S.W."/>
            <person name="Gunter L.E."/>
            <person name="McDaniel S.F."/>
            <person name="Hoernstein S.N.W."/>
            <person name="Larsson A."/>
            <person name="Li F.W."/>
            <person name="Perroud P.F."/>
            <person name="Phillips J."/>
            <person name="Ranjan P."/>
            <person name="Rokshar D.S."/>
            <person name="Rothfels C.J."/>
            <person name="Schneider L."/>
            <person name="Shu S."/>
            <person name="Stevenson D.W."/>
            <person name="Thummler F."/>
            <person name="Tillich M."/>
            <person name="Villarreal Aguilar J.C."/>
            <person name="Widiez T."/>
            <person name="Wong G.K."/>
            <person name="Wymore A."/>
            <person name="Zhang Y."/>
            <person name="Zimmer A.D."/>
            <person name="Quatrano R.S."/>
            <person name="Mayer K.F.X."/>
            <person name="Goodstein D."/>
            <person name="Casacuberta J.M."/>
            <person name="Vandepoele K."/>
            <person name="Reski R."/>
            <person name="Cuming A.C."/>
            <person name="Tuskan G.A."/>
            <person name="Maumus F."/>
            <person name="Salse J."/>
            <person name="Schmutz J."/>
            <person name="Rensing S.A."/>
        </authorList>
    </citation>
    <scope>NUCLEOTIDE SEQUENCE [LARGE SCALE GENOMIC DNA]</scope>
    <source>
        <strain evidence="8 9">cv. Gransden 2004</strain>
    </source>
</reference>
<evidence type="ECO:0000313" key="7">
    <source>
        <dbReference type="EMBL" id="PNR53621.1"/>
    </source>
</evidence>
<dbReference type="EMBL" id="ABEU02000005">
    <property type="protein sequence ID" value="PNR53621.1"/>
    <property type="molecule type" value="Genomic_DNA"/>
</dbReference>
<dbReference type="InterPro" id="IPR007657">
    <property type="entry name" value="Glycosyltransferase_61"/>
</dbReference>
<dbReference type="OrthoDB" id="529273at2759"/>
<name>A0A2K1KIL5_PHYPA</name>
<dbReference type="Gramene" id="Pp3c5_5690V3.4">
    <property type="protein sequence ID" value="Pp3c5_5690V3.4"/>
    <property type="gene ID" value="Pp3c5_5690"/>
</dbReference>
<keyword evidence="5" id="KW-0812">Transmembrane</keyword>
<dbReference type="PANTHER" id="PTHR20961:SF140">
    <property type="entry name" value="GLYCOSYLTRANSFERASE"/>
    <property type="match status" value="1"/>
</dbReference>